<dbReference type="InterPro" id="IPR004507">
    <property type="entry name" value="UbiX-like"/>
</dbReference>
<accession>A0ABT5ZVL4</accession>
<keyword evidence="1 5" id="KW-0637">Prenyltransferase</keyword>
<evidence type="ECO:0000256" key="3">
    <source>
        <dbReference type="ARBA" id="ARBA00022643"/>
    </source>
</evidence>
<keyword evidence="2 5" id="KW-0285">Flavoprotein</keyword>
<organism evidence="8 9">
    <name type="scientific">Streptomyces silvisoli</name>
    <dbReference type="NCBI Taxonomy" id="3034235"/>
    <lineage>
        <taxon>Bacteria</taxon>
        <taxon>Bacillati</taxon>
        <taxon>Actinomycetota</taxon>
        <taxon>Actinomycetes</taxon>
        <taxon>Kitasatosporales</taxon>
        <taxon>Streptomycetaceae</taxon>
        <taxon>Streptomyces</taxon>
    </lineage>
</organism>
<evidence type="ECO:0000256" key="4">
    <source>
        <dbReference type="ARBA" id="ARBA00022679"/>
    </source>
</evidence>
<dbReference type="NCBIfam" id="NF004685">
    <property type="entry name" value="PRK06029.1"/>
    <property type="match status" value="1"/>
</dbReference>
<evidence type="ECO:0000256" key="1">
    <source>
        <dbReference type="ARBA" id="ARBA00022602"/>
    </source>
</evidence>
<dbReference type="EC" id="2.5.1.129" evidence="5"/>
<feature type="binding site" evidence="5">
    <location>
        <position position="36"/>
    </location>
    <ligand>
        <name>FMN</name>
        <dbReference type="ChEBI" id="CHEBI:58210"/>
    </ligand>
</feature>
<dbReference type="EMBL" id="JARJBC010000031">
    <property type="protein sequence ID" value="MDF3293863.1"/>
    <property type="molecule type" value="Genomic_DNA"/>
</dbReference>
<evidence type="ECO:0000256" key="5">
    <source>
        <dbReference type="HAMAP-Rule" id="MF_01984"/>
    </source>
</evidence>
<evidence type="ECO:0000256" key="6">
    <source>
        <dbReference type="SAM" id="MobiDB-lite"/>
    </source>
</evidence>
<name>A0ABT5ZVL4_9ACTN</name>
<evidence type="ECO:0000259" key="7">
    <source>
        <dbReference type="Pfam" id="PF02441"/>
    </source>
</evidence>
<protein>
    <recommendedName>
        <fullName evidence="5">Flavin prenyltransferase UbiX</fullName>
        <ecNumber evidence="5">2.5.1.129</ecNumber>
    </recommendedName>
</protein>
<comment type="caution">
    <text evidence="5">Lacks conserved residue(s) required for the propagation of feature annotation.</text>
</comment>
<feature type="region of interest" description="Disordered" evidence="6">
    <location>
        <begin position="180"/>
        <end position="203"/>
    </location>
</feature>
<feature type="binding site" evidence="5">
    <location>
        <position position="172"/>
    </location>
    <ligand>
        <name>dimethylallyl phosphate</name>
        <dbReference type="ChEBI" id="CHEBI:88052"/>
    </ligand>
</feature>
<feature type="domain" description="Flavoprotein" evidence="7">
    <location>
        <begin position="1"/>
        <end position="177"/>
    </location>
</feature>
<dbReference type="RefSeq" id="WP_276096711.1">
    <property type="nucleotide sequence ID" value="NZ_JARJBC010000031.1"/>
</dbReference>
<gene>
    <name evidence="5" type="primary">ubiX</name>
    <name evidence="8" type="ORF">P3G67_32555</name>
</gene>
<evidence type="ECO:0000256" key="2">
    <source>
        <dbReference type="ARBA" id="ARBA00022630"/>
    </source>
</evidence>
<keyword evidence="4 5" id="KW-0808">Transferase</keyword>
<feature type="binding site" evidence="5">
    <location>
        <position position="126"/>
    </location>
    <ligand>
        <name>FMN</name>
        <dbReference type="ChEBI" id="CHEBI:58210"/>
    </ligand>
</feature>
<reference evidence="8 9" key="1">
    <citation type="submission" date="2023-03" db="EMBL/GenBank/DDBJ databases">
        <title>Draft genome sequence of Streptomyces sp. RB6PN23 isolated from peat swamp forest in Thailand.</title>
        <authorList>
            <person name="Klaysubun C."/>
            <person name="Duangmal K."/>
        </authorList>
    </citation>
    <scope>NUCLEOTIDE SEQUENCE [LARGE SCALE GENOMIC DNA]</scope>
    <source>
        <strain evidence="8 9">RB6PN23</strain>
    </source>
</reference>
<comment type="caution">
    <text evidence="8">The sequence shown here is derived from an EMBL/GenBank/DDBJ whole genome shotgun (WGS) entry which is preliminary data.</text>
</comment>
<dbReference type="Pfam" id="PF02441">
    <property type="entry name" value="Flavoprotein"/>
    <property type="match status" value="1"/>
</dbReference>
<feature type="binding site" evidence="5">
    <location>
        <position position="156"/>
    </location>
    <ligand>
        <name>dimethylallyl phosphate</name>
        <dbReference type="ChEBI" id="CHEBI:88052"/>
    </ligand>
</feature>
<comment type="function">
    <text evidence="5">Flavin prenyltransferase that catalyzes the synthesis of the prenylated FMN cofactor (prenyl-FMN) for 4-hydroxy-3-polyprenylbenzoic acid decarboxylase UbiD. The prenyltransferase is metal-independent and links a dimethylallyl moiety from dimethylallyl monophosphate (DMAP) to the flavin N5 and C6 atoms of FMN.</text>
</comment>
<comment type="similarity">
    <text evidence="5">Belongs to the UbiX/PAD1 family.</text>
</comment>
<dbReference type="InterPro" id="IPR036551">
    <property type="entry name" value="Flavin_trans-like"/>
</dbReference>
<proteinExistence type="inferred from homology"/>
<evidence type="ECO:0000313" key="8">
    <source>
        <dbReference type="EMBL" id="MDF3293863.1"/>
    </source>
</evidence>
<keyword evidence="9" id="KW-1185">Reference proteome</keyword>
<dbReference type="HAMAP" id="MF_01984">
    <property type="entry name" value="ubiX_pad"/>
    <property type="match status" value="1"/>
</dbReference>
<comment type="catalytic activity">
    <reaction evidence="5">
        <text>dimethylallyl phosphate + FMNH2 = prenylated FMNH2 + phosphate</text>
        <dbReference type="Rhea" id="RHEA:37743"/>
        <dbReference type="ChEBI" id="CHEBI:43474"/>
        <dbReference type="ChEBI" id="CHEBI:57618"/>
        <dbReference type="ChEBI" id="CHEBI:87467"/>
        <dbReference type="ChEBI" id="CHEBI:88052"/>
        <dbReference type="EC" id="2.5.1.129"/>
    </reaction>
</comment>
<dbReference type="SUPFAM" id="SSF52507">
    <property type="entry name" value="Homo-oligomeric flavin-containing Cys decarboxylases, HFCD"/>
    <property type="match status" value="1"/>
</dbReference>
<sequence length="203" mass="22008">MRLIVAITGTTGTALGVRLLQRLREIGSIETHLILSRWPRATLEPEIPYSVGQVRELADVTYGPADQAAPILSGILSGSFLADGMIVIPCSNEALAVVRAGYASDLVTRATDVVIKERRRLVLVTRETPLSAIHLENTLELARLWVTTMPPTPAHYTRPQDIDDVVDNFVGRVLDQFGPEVGPDSAEVPRWAGLPTKSPLSPG</sequence>
<evidence type="ECO:0000313" key="9">
    <source>
        <dbReference type="Proteomes" id="UP001216579"/>
    </source>
</evidence>
<dbReference type="Proteomes" id="UP001216579">
    <property type="component" value="Unassembled WGS sequence"/>
</dbReference>
<dbReference type="InterPro" id="IPR003382">
    <property type="entry name" value="Flavoprotein"/>
</dbReference>
<keyword evidence="3 5" id="KW-0288">FMN</keyword>
<dbReference type="Gene3D" id="3.40.50.1950">
    <property type="entry name" value="Flavin prenyltransferase-like"/>
    <property type="match status" value="1"/>
</dbReference>
<dbReference type="NCBIfam" id="TIGR00421">
    <property type="entry name" value="ubiX_pad"/>
    <property type="match status" value="1"/>
</dbReference>